<feature type="non-terminal residue" evidence="1">
    <location>
        <position position="62"/>
    </location>
</feature>
<evidence type="ECO:0000313" key="2">
    <source>
        <dbReference type="Proteomes" id="UP000693946"/>
    </source>
</evidence>
<evidence type="ECO:0008006" key="3">
    <source>
        <dbReference type="Google" id="ProtNLM"/>
    </source>
</evidence>
<gene>
    <name evidence="1" type="ORF">JOB18_038593</name>
</gene>
<organism evidence="1 2">
    <name type="scientific">Solea senegalensis</name>
    <name type="common">Senegalese sole</name>
    <dbReference type="NCBI Taxonomy" id="28829"/>
    <lineage>
        <taxon>Eukaryota</taxon>
        <taxon>Metazoa</taxon>
        <taxon>Chordata</taxon>
        <taxon>Craniata</taxon>
        <taxon>Vertebrata</taxon>
        <taxon>Euteleostomi</taxon>
        <taxon>Actinopterygii</taxon>
        <taxon>Neopterygii</taxon>
        <taxon>Teleostei</taxon>
        <taxon>Neoteleostei</taxon>
        <taxon>Acanthomorphata</taxon>
        <taxon>Carangaria</taxon>
        <taxon>Pleuronectiformes</taxon>
        <taxon>Pleuronectoidei</taxon>
        <taxon>Soleidae</taxon>
        <taxon>Solea</taxon>
    </lineage>
</organism>
<dbReference type="AlphaFoldDB" id="A0AAV6PN48"/>
<accession>A0AAV6PN48</accession>
<sequence>SRIVSATSAASARFTPTLRCAACLPSHNDIVSGNNAGAQREVSAMGIQDSHNGRRRRIAAVD</sequence>
<dbReference type="EMBL" id="JAGKHQ010000214">
    <property type="protein sequence ID" value="KAG7471441.1"/>
    <property type="molecule type" value="Genomic_DNA"/>
</dbReference>
<reference evidence="1 2" key="1">
    <citation type="journal article" date="2021" name="Sci. Rep.">
        <title>Chromosome anchoring in Senegalese sole (Solea senegalensis) reveals sex-associated markers and genome rearrangements in flatfish.</title>
        <authorList>
            <person name="Guerrero-Cozar I."/>
            <person name="Gomez-Garrido J."/>
            <person name="Berbel C."/>
            <person name="Martinez-Blanch J.F."/>
            <person name="Alioto T."/>
            <person name="Claros M.G."/>
            <person name="Gagnaire P.A."/>
            <person name="Manchado M."/>
        </authorList>
    </citation>
    <scope>NUCLEOTIDE SEQUENCE [LARGE SCALE GENOMIC DNA]</scope>
    <source>
        <strain evidence="1">Sse05_10M</strain>
    </source>
</reference>
<feature type="non-terminal residue" evidence="1">
    <location>
        <position position="1"/>
    </location>
</feature>
<proteinExistence type="predicted"/>
<keyword evidence="2" id="KW-1185">Reference proteome</keyword>
<name>A0AAV6PN48_SOLSE</name>
<evidence type="ECO:0000313" key="1">
    <source>
        <dbReference type="EMBL" id="KAG7471441.1"/>
    </source>
</evidence>
<protein>
    <recommendedName>
        <fullName evidence="3">Clade I nitrous oxide reductase</fullName>
    </recommendedName>
</protein>
<dbReference type="Proteomes" id="UP000693946">
    <property type="component" value="Unassembled WGS sequence"/>
</dbReference>
<comment type="caution">
    <text evidence="1">The sequence shown here is derived from an EMBL/GenBank/DDBJ whole genome shotgun (WGS) entry which is preliminary data.</text>
</comment>